<evidence type="ECO:0000313" key="3">
    <source>
        <dbReference type="Proteomes" id="UP000267342"/>
    </source>
</evidence>
<dbReference type="AlphaFoldDB" id="A0A348HG81"/>
<accession>A0A348HG81</accession>
<evidence type="ECO:0000256" key="1">
    <source>
        <dbReference type="SAM" id="Phobius"/>
    </source>
</evidence>
<feature type="transmembrane region" description="Helical" evidence="1">
    <location>
        <begin position="50"/>
        <end position="71"/>
    </location>
</feature>
<keyword evidence="1" id="KW-1133">Transmembrane helix</keyword>
<name>A0A348HG81_9GAMM</name>
<dbReference type="KEGG" id="zpl:ZBT109_1887"/>
<dbReference type="EMBL" id="AP018933">
    <property type="protein sequence ID" value="BBG30633.1"/>
    <property type="molecule type" value="Genomic_DNA"/>
</dbReference>
<dbReference type="RefSeq" id="WP_051523801.1">
    <property type="nucleotide sequence ID" value="NZ_AP018933.1"/>
</dbReference>
<keyword evidence="1" id="KW-0472">Membrane</keyword>
<keyword evidence="1" id="KW-0812">Transmembrane</keyword>
<feature type="transmembrane region" description="Helical" evidence="1">
    <location>
        <begin position="83"/>
        <end position="103"/>
    </location>
</feature>
<dbReference type="OrthoDB" id="6394609at2"/>
<dbReference type="STRING" id="1123510.GCA_000620025_02080"/>
<dbReference type="Proteomes" id="UP000267342">
    <property type="component" value="Chromosome"/>
</dbReference>
<organism evidence="2 3">
    <name type="scientific">Zymobacter palmae</name>
    <dbReference type="NCBI Taxonomy" id="33074"/>
    <lineage>
        <taxon>Bacteria</taxon>
        <taxon>Pseudomonadati</taxon>
        <taxon>Pseudomonadota</taxon>
        <taxon>Gammaproteobacteria</taxon>
        <taxon>Oceanospirillales</taxon>
        <taxon>Halomonadaceae</taxon>
        <taxon>Zymobacter group</taxon>
        <taxon>Zymobacter</taxon>
    </lineage>
</organism>
<evidence type="ECO:0000313" key="2">
    <source>
        <dbReference type="EMBL" id="BBG30633.1"/>
    </source>
</evidence>
<gene>
    <name evidence="2" type="ORF">ZBT109_1887</name>
</gene>
<proteinExistence type="predicted"/>
<sequence length="628" mass="71611">MGFHLFRSRHAFEHEHRSRPSARIRLERDGHAHIRRMAAAIESVPWTNTLLSLLWFGGPVTIAGALGGYYLGYGHLPTMANLIFFFFFAVLTGTSGIISTILNNYRRAGRYRRAAQRIARVMSALPDIIHATRNLSVEGLEGEARQREAATLLLRRPDLSPAGLELAAQELLGDETHARLLVDIDVYRRQGLFARIQDLYDEHHDTLSAQLSALDELAPEAASLLRDRFQGRAPQLYDGVPRPPNFIENILAAIEEDDDLLMTMKDVEAMLVLAFELINGRELPTLMFEYKGQWRRARMLDTLERARSRYRIAQATGLSRLRTLSSYLAEQEDTLVEDTPVGLRSDVLLERTREAMDDLAQRIHQQADHVEAHRHDIETHQQLRTSARTLSNAMRLFRHMRHGYEQTGRHHAQLLRLSERWDKHSEETPRLHLKGTRPGLRIREDSIALDDHDKATFHRQLLAFLDTDVLPRLNRETPRAFTADTAKRLAIEIAVILEPMVHLSHPEVQRAIYATHAADFSPIEPHLSGASKAALGAALVSEVRDDLSRSAESLALALVRHYRIELEDDTIDFLHRHYGARRNMLTLVSKHDERQRRPVSLLSQGLPSIGPPSRLWYRALVRARQVLG</sequence>
<reference evidence="2 3" key="1">
    <citation type="submission" date="2018-09" db="EMBL/GenBank/DDBJ databases">
        <title>Zymobacter palmae IAM14233 (=T109) whole genome analysis.</title>
        <authorList>
            <person name="Yanase H."/>
        </authorList>
    </citation>
    <scope>NUCLEOTIDE SEQUENCE [LARGE SCALE GENOMIC DNA]</scope>
    <source>
        <strain evidence="2 3">IAM14233</strain>
    </source>
</reference>
<protein>
    <submittedName>
        <fullName evidence="2">Methyl-accepting chemotaxis protein</fullName>
    </submittedName>
</protein>
<keyword evidence="3" id="KW-1185">Reference proteome</keyword>